<dbReference type="AlphaFoldDB" id="A0AAE0WEB2"/>
<feature type="compositionally biased region" description="Polar residues" evidence="1">
    <location>
        <begin position="300"/>
        <end position="310"/>
    </location>
</feature>
<reference evidence="4" key="3">
    <citation type="submission" date="2023-05" db="EMBL/GenBank/DDBJ databases">
        <authorList>
            <person name="Smith C.H."/>
        </authorList>
    </citation>
    <scope>NUCLEOTIDE SEQUENCE</scope>
    <source>
        <strain evidence="4">CHS0354</strain>
        <tissue evidence="4">Mantle</tissue>
    </source>
</reference>
<feature type="region of interest" description="Disordered" evidence="1">
    <location>
        <begin position="291"/>
        <end position="310"/>
    </location>
</feature>
<evidence type="ECO:0000256" key="2">
    <source>
        <dbReference type="SAM" id="Phobius"/>
    </source>
</evidence>
<name>A0AAE0WEB2_9BIVA</name>
<reference evidence="4" key="2">
    <citation type="journal article" date="2021" name="Genome Biol. Evol.">
        <title>Developing a high-quality reference genome for a parasitic bivalve with doubly uniparental inheritance (Bivalvia: Unionida).</title>
        <authorList>
            <person name="Smith C.H."/>
        </authorList>
    </citation>
    <scope>NUCLEOTIDE SEQUENCE</scope>
    <source>
        <strain evidence="4">CHS0354</strain>
        <tissue evidence="4">Mantle</tissue>
    </source>
</reference>
<keyword evidence="2" id="KW-0472">Membrane</keyword>
<protein>
    <submittedName>
        <fullName evidence="4">Uncharacterized protein</fullName>
    </submittedName>
</protein>
<feature type="region of interest" description="Disordered" evidence="1">
    <location>
        <begin position="446"/>
        <end position="468"/>
    </location>
</feature>
<keyword evidence="5" id="KW-1185">Reference proteome</keyword>
<feature type="transmembrane region" description="Helical" evidence="2">
    <location>
        <begin position="102"/>
        <end position="123"/>
    </location>
</feature>
<reference evidence="4" key="1">
    <citation type="journal article" date="2021" name="Genome Biol. Evol.">
        <title>A High-Quality Reference Genome for a Parasitic Bivalve with Doubly Uniparental Inheritance (Bivalvia: Unionida).</title>
        <authorList>
            <person name="Smith C.H."/>
        </authorList>
    </citation>
    <scope>NUCLEOTIDE SEQUENCE</scope>
    <source>
        <strain evidence="4">CHS0354</strain>
    </source>
</reference>
<keyword evidence="3" id="KW-0732">Signal</keyword>
<organism evidence="4 5">
    <name type="scientific">Potamilus streckersoni</name>
    <dbReference type="NCBI Taxonomy" id="2493646"/>
    <lineage>
        <taxon>Eukaryota</taxon>
        <taxon>Metazoa</taxon>
        <taxon>Spiralia</taxon>
        <taxon>Lophotrochozoa</taxon>
        <taxon>Mollusca</taxon>
        <taxon>Bivalvia</taxon>
        <taxon>Autobranchia</taxon>
        <taxon>Heteroconchia</taxon>
        <taxon>Palaeoheterodonta</taxon>
        <taxon>Unionida</taxon>
        <taxon>Unionoidea</taxon>
        <taxon>Unionidae</taxon>
        <taxon>Ambleminae</taxon>
        <taxon>Lampsilini</taxon>
        <taxon>Potamilus</taxon>
    </lineage>
</organism>
<keyword evidence="2" id="KW-0812">Transmembrane</keyword>
<dbReference type="Proteomes" id="UP001195483">
    <property type="component" value="Unassembled WGS sequence"/>
</dbReference>
<dbReference type="EMBL" id="JAEAOA010000079">
    <property type="protein sequence ID" value="KAK3611054.1"/>
    <property type="molecule type" value="Genomic_DNA"/>
</dbReference>
<gene>
    <name evidence="4" type="ORF">CHS0354_000371</name>
</gene>
<feature type="signal peptide" evidence="3">
    <location>
        <begin position="1"/>
        <end position="26"/>
    </location>
</feature>
<keyword evidence="2" id="KW-1133">Transmembrane helix</keyword>
<evidence type="ECO:0000313" key="5">
    <source>
        <dbReference type="Proteomes" id="UP001195483"/>
    </source>
</evidence>
<accession>A0AAE0WEB2</accession>
<evidence type="ECO:0000256" key="3">
    <source>
        <dbReference type="SAM" id="SignalP"/>
    </source>
</evidence>
<comment type="caution">
    <text evidence="4">The sequence shown here is derived from an EMBL/GenBank/DDBJ whole genome shotgun (WGS) entry which is preliminary data.</text>
</comment>
<sequence>MIMMVVTHKKYLFRFYFLLTIHSVFTLSVCPAGQYWDDSADACLPCGLICQHADLTRTEEKCIVKCPGYTPAPPVTSSSAPLQQTGTSVPFTVSHTQSTTTIVLPSVAIFILLIVVVVVWILVRYRPSIIPVVLCGYRSQDQDTELGLPKYQQSLPGAANDEQRRSLLEPLPTEESFTSASDINNHTNPQQDLSAQCDALGCSGSDTLVKVMEGSVPQPMYDLDETVPKSQVFSETVDCMQEEPHVLLKKQEELHLPGSTPYNWSNNYHVNELHDVGTMFRSILHQEEPDTLPKEEDKQQTPGSKHSNGLSTCLVDVPYDQLPKQSSPSCCVQGQSVLLLPGGQTYPMSDHIHDKVGVQVQDGSGDYEESILHVLNNTQPVTQNPGAANFSTHLPIYVSHINQAVVNVLDNETCLGAIGTHGRIVQTDRQYASPIVLSQLSVRQSPDLKDVPSSSSMMHHHHVTQSPCQRDLTVPMNSMPTLPPFIEQADSFI</sequence>
<evidence type="ECO:0000256" key="1">
    <source>
        <dbReference type="SAM" id="MobiDB-lite"/>
    </source>
</evidence>
<evidence type="ECO:0000313" key="4">
    <source>
        <dbReference type="EMBL" id="KAK3611054.1"/>
    </source>
</evidence>
<feature type="chain" id="PRO_5041903841" evidence="3">
    <location>
        <begin position="27"/>
        <end position="493"/>
    </location>
</feature>
<proteinExistence type="predicted"/>